<evidence type="ECO:0000256" key="4">
    <source>
        <dbReference type="ARBA" id="ARBA00023163"/>
    </source>
</evidence>
<evidence type="ECO:0000256" key="5">
    <source>
        <dbReference type="PROSITE-ProRule" id="PRU00169"/>
    </source>
</evidence>
<feature type="domain" description="HTH luxR-type" evidence="6">
    <location>
        <begin position="163"/>
        <end position="228"/>
    </location>
</feature>
<dbReference type="Gene3D" id="3.40.50.2300">
    <property type="match status" value="1"/>
</dbReference>
<dbReference type="GO" id="GO:0003677">
    <property type="term" value="F:DNA binding"/>
    <property type="evidence" value="ECO:0007669"/>
    <property type="project" value="UniProtKB-KW"/>
</dbReference>
<dbReference type="InterPro" id="IPR001789">
    <property type="entry name" value="Sig_transdc_resp-reg_receiver"/>
</dbReference>
<evidence type="ECO:0000259" key="6">
    <source>
        <dbReference type="PROSITE" id="PS50043"/>
    </source>
</evidence>
<dbReference type="InterPro" id="IPR039420">
    <property type="entry name" value="WalR-like"/>
</dbReference>
<dbReference type="AlphaFoldDB" id="A0A1E5G291"/>
<proteinExistence type="predicted"/>
<evidence type="ECO:0000256" key="3">
    <source>
        <dbReference type="ARBA" id="ARBA00023125"/>
    </source>
</evidence>
<keyword evidence="3 8" id="KW-0238">DNA-binding</keyword>
<keyword evidence="2" id="KW-0805">Transcription regulation</keyword>
<evidence type="ECO:0000313" key="9">
    <source>
        <dbReference type="Proteomes" id="UP000094296"/>
    </source>
</evidence>
<gene>
    <name evidence="8" type="ORF">BHF68_05545</name>
</gene>
<evidence type="ECO:0000256" key="2">
    <source>
        <dbReference type="ARBA" id="ARBA00023015"/>
    </source>
</evidence>
<dbReference type="OrthoDB" id="9780153at2"/>
<accession>A0A1E5G291</accession>
<dbReference type="InterPro" id="IPR000792">
    <property type="entry name" value="Tscrpt_reg_LuxR_C"/>
</dbReference>
<dbReference type="SMART" id="SM00421">
    <property type="entry name" value="HTH_LUXR"/>
    <property type="match status" value="1"/>
</dbReference>
<name>A0A1E5G291_9FIRM</name>
<evidence type="ECO:0000313" key="8">
    <source>
        <dbReference type="EMBL" id="OEF97064.1"/>
    </source>
</evidence>
<keyword evidence="4" id="KW-0804">Transcription</keyword>
<dbReference type="PROSITE" id="PS50043">
    <property type="entry name" value="HTH_LUXR_2"/>
    <property type="match status" value="1"/>
</dbReference>
<dbReference type="EMBL" id="MIJE01000022">
    <property type="protein sequence ID" value="OEF97064.1"/>
    <property type="molecule type" value="Genomic_DNA"/>
</dbReference>
<comment type="caution">
    <text evidence="8">The sequence shown here is derived from an EMBL/GenBank/DDBJ whole genome shotgun (WGS) entry which is preliminary data.</text>
</comment>
<dbReference type="Proteomes" id="UP000094296">
    <property type="component" value="Unassembled WGS sequence"/>
</dbReference>
<keyword evidence="1 5" id="KW-0597">Phosphoprotein</keyword>
<keyword evidence="9" id="KW-1185">Reference proteome</keyword>
<reference evidence="8 9" key="1">
    <citation type="submission" date="2016-09" db="EMBL/GenBank/DDBJ databases">
        <title>Draft genome sequence for the type strain of Desulfuribacillus alkaliarsenatis AHT28, an obligately anaerobic, sulfidogenic bacterium isolated from Russian soda lake sediments.</title>
        <authorList>
            <person name="Abin C.A."/>
            <person name="Hollibaugh J.T."/>
        </authorList>
    </citation>
    <scope>NUCLEOTIDE SEQUENCE [LARGE SCALE GENOMIC DNA]</scope>
    <source>
        <strain evidence="8 9">AHT28</strain>
    </source>
</reference>
<dbReference type="PROSITE" id="PS50110">
    <property type="entry name" value="RESPONSE_REGULATORY"/>
    <property type="match status" value="1"/>
</dbReference>
<dbReference type="PRINTS" id="PR00038">
    <property type="entry name" value="HTHLUXR"/>
</dbReference>
<dbReference type="GO" id="GO:0006355">
    <property type="term" value="P:regulation of DNA-templated transcription"/>
    <property type="evidence" value="ECO:0007669"/>
    <property type="project" value="InterPro"/>
</dbReference>
<dbReference type="GO" id="GO:0000160">
    <property type="term" value="P:phosphorelay signal transduction system"/>
    <property type="evidence" value="ECO:0007669"/>
    <property type="project" value="InterPro"/>
</dbReference>
<dbReference type="PROSITE" id="PS00622">
    <property type="entry name" value="HTH_LUXR_1"/>
    <property type="match status" value="1"/>
</dbReference>
<dbReference type="InterPro" id="IPR058245">
    <property type="entry name" value="NreC/VraR/RcsB-like_REC"/>
</dbReference>
<dbReference type="SUPFAM" id="SSF52172">
    <property type="entry name" value="CheY-like"/>
    <property type="match status" value="1"/>
</dbReference>
<dbReference type="Pfam" id="PF00072">
    <property type="entry name" value="Response_reg"/>
    <property type="match status" value="1"/>
</dbReference>
<protein>
    <submittedName>
        <fullName evidence="8">DNA-binding response regulator</fullName>
    </submittedName>
</protein>
<evidence type="ECO:0000259" key="7">
    <source>
        <dbReference type="PROSITE" id="PS50110"/>
    </source>
</evidence>
<feature type="modified residue" description="4-aspartylphosphate" evidence="5">
    <location>
        <position position="56"/>
    </location>
</feature>
<evidence type="ECO:0000256" key="1">
    <source>
        <dbReference type="ARBA" id="ARBA00022553"/>
    </source>
</evidence>
<dbReference type="RefSeq" id="WP_069643110.1">
    <property type="nucleotide sequence ID" value="NZ_MIJE01000022.1"/>
</dbReference>
<dbReference type="CDD" id="cd17535">
    <property type="entry name" value="REC_NarL-like"/>
    <property type="match status" value="1"/>
</dbReference>
<dbReference type="CDD" id="cd06170">
    <property type="entry name" value="LuxR_C_like"/>
    <property type="match status" value="1"/>
</dbReference>
<feature type="domain" description="Response regulatory" evidence="7">
    <location>
        <begin position="5"/>
        <end position="121"/>
    </location>
</feature>
<dbReference type="InterPro" id="IPR011006">
    <property type="entry name" value="CheY-like_superfamily"/>
</dbReference>
<sequence>MQNIKVLIVDDQNLMRDGLKTIIDLEPDMEVVGTCENGRIAVEKAKLLSPDVILMDIRMPEVTGVEATKIIKNNFPEIKIIILTTFDDDEYIIDALSYGACGYLLKDIEGDKLINSIRDAYKGTLLMPGTIAAKLVNRLNEANISSIASNDVSKTVNDQYIANDQYYEKLSEREKEIAKLMVEGLTNKEIASKLFITQGTVKNYISSIYGKVGVKDRTNAVLFFKNYGI</sequence>
<dbReference type="SUPFAM" id="SSF46894">
    <property type="entry name" value="C-terminal effector domain of the bipartite response regulators"/>
    <property type="match status" value="1"/>
</dbReference>
<dbReference type="PANTHER" id="PTHR43214">
    <property type="entry name" value="TWO-COMPONENT RESPONSE REGULATOR"/>
    <property type="match status" value="1"/>
</dbReference>
<dbReference type="Pfam" id="PF00196">
    <property type="entry name" value="GerE"/>
    <property type="match status" value="1"/>
</dbReference>
<dbReference type="SMART" id="SM00448">
    <property type="entry name" value="REC"/>
    <property type="match status" value="1"/>
</dbReference>
<dbReference type="InterPro" id="IPR016032">
    <property type="entry name" value="Sig_transdc_resp-reg_C-effctor"/>
</dbReference>
<organism evidence="8 9">
    <name type="scientific">Desulfuribacillus alkaliarsenatis</name>
    <dbReference type="NCBI Taxonomy" id="766136"/>
    <lineage>
        <taxon>Bacteria</taxon>
        <taxon>Bacillati</taxon>
        <taxon>Bacillota</taxon>
        <taxon>Desulfuribacillia</taxon>
        <taxon>Desulfuribacillales</taxon>
        <taxon>Desulfuribacillaceae</taxon>
        <taxon>Desulfuribacillus</taxon>
    </lineage>
</organism>
<dbReference type="STRING" id="766136.BHF68_05545"/>
<dbReference type="PANTHER" id="PTHR43214:SF24">
    <property type="entry name" value="TRANSCRIPTIONAL REGULATORY PROTEIN NARL-RELATED"/>
    <property type="match status" value="1"/>
</dbReference>